<dbReference type="Pfam" id="PF02223">
    <property type="entry name" value="Thymidylate_kin"/>
    <property type="match status" value="1"/>
</dbReference>
<keyword evidence="7 11" id="KW-0418">Kinase</keyword>
<evidence type="ECO:0000256" key="9">
    <source>
        <dbReference type="ARBA" id="ARBA00048743"/>
    </source>
</evidence>
<dbReference type="FunFam" id="3.40.50.300:FF:000225">
    <property type="entry name" value="Thymidylate kinase"/>
    <property type="match status" value="1"/>
</dbReference>
<keyword evidence="4 11" id="KW-0808">Transferase</keyword>
<evidence type="ECO:0000256" key="8">
    <source>
        <dbReference type="ARBA" id="ARBA00022840"/>
    </source>
</evidence>
<dbReference type="KEGG" id="abae:CL176_00245"/>
<accession>A0A347WHM3</accession>
<dbReference type="PANTHER" id="PTHR10344">
    <property type="entry name" value="THYMIDYLATE KINASE"/>
    <property type="match status" value="1"/>
</dbReference>
<dbReference type="GO" id="GO:0005524">
    <property type="term" value="F:ATP binding"/>
    <property type="evidence" value="ECO:0007669"/>
    <property type="project" value="UniProtKB-UniRule"/>
</dbReference>
<dbReference type="InterPro" id="IPR018094">
    <property type="entry name" value="Thymidylate_kinase"/>
</dbReference>
<dbReference type="SUPFAM" id="SSF52540">
    <property type="entry name" value="P-loop containing nucleoside triphosphate hydrolases"/>
    <property type="match status" value="1"/>
</dbReference>
<name>A0A347WHM3_9LACT</name>
<sequence length="210" mass="23662">MKPRGRFISLEGPDGSGKSTVIRGLQKALQERGVDVITTREPGGSPIAEQIREVILNVNNTAMDGRTEALLYAASRRQHLVETIIPTLDKGQWVLSDRFVDSSLAYQGVARQIPQEEVWTINQFAIEGQLPDLTLLLDVPAEVGLERIQKARGQRQYDRLDRESLNFHQKVRQAFLDLAAENDRIVLIDANMTYDAVIERCLEVIAERLN</sequence>
<proteinExistence type="inferred from homology"/>
<evidence type="ECO:0000256" key="5">
    <source>
        <dbReference type="ARBA" id="ARBA00022727"/>
    </source>
</evidence>
<dbReference type="EMBL" id="CP023434">
    <property type="protein sequence ID" value="AXY24580.1"/>
    <property type="molecule type" value="Genomic_DNA"/>
</dbReference>
<dbReference type="InterPro" id="IPR039430">
    <property type="entry name" value="Thymidylate_kin-like_dom"/>
</dbReference>
<keyword evidence="14" id="KW-1185">Reference proteome</keyword>
<gene>
    <name evidence="11" type="primary">tmk</name>
    <name evidence="13" type="ORF">CL176_00245</name>
</gene>
<comment type="function">
    <text evidence="10 11">Phosphorylation of dTMP to form dTDP in both de novo and salvage pathways of dTTP synthesis.</text>
</comment>
<dbReference type="PANTHER" id="PTHR10344:SF4">
    <property type="entry name" value="UMP-CMP KINASE 2, MITOCHONDRIAL"/>
    <property type="match status" value="1"/>
</dbReference>
<keyword evidence="5 11" id="KW-0545">Nucleotide biosynthesis</keyword>
<dbReference type="HAMAP" id="MF_00165">
    <property type="entry name" value="Thymidylate_kinase"/>
    <property type="match status" value="1"/>
</dbReference>
<keyword evidence="8 11" id="KW-0067">ATP-binding</keyword>
<feature type="binding site" evidence="11">
    <location>
        <begin position="12"/>
        <end position="19"/>
    </location>
    <ligand>
        <name>ATP</name>
        <dbReference type="ChEBI" id="CHEBI:30616"/>
    </ligand>
</feature>
<dbReference type="NCBIfam" id="TIGR00041">
    <property type="entry name" value="DTMP_kinase"/>
    <property type="match status" value="1"/>
</dbReference>
<evidence type="ECO:0000256" key="7">
    <source>
        <dbReference type="ARBA" id="ARBA00022777"/>
    </source>
</evidence>
<dbReference type="GO" id="GO:0006233">
    <property type="term" value="P:dTDP biosynthetic process"/>
    <property type="evidence" value="ECO:0007669"/>
    <property type="project" value="InterPro"/>
</dbReference>
<evidence type="ECO:0000256" key="10">
    <source>
        <dbReference type="ARBA" id="ARBA00057735"/>
    </source>
</evidence>
<dbReference type="InterPro" id="IPR027417">
    <property type="entry name" value="P-loop_NTPase"/>
</dbReference>
<evidence type="ECO:0000256" key="3">
    <source>
        <dbReference type="ARBA" id="ARBA00017144"/>
    </source>
</evidence>
<reference evidence="13 14" key="1">
    <citation type="submission" date="2017-09" db="EMBL/GenBank/DDBJ databases">
        <title>Complete genome sequence of Oxytococcus suis strain ZY16052.</title>
        <authorList>
            <person name="Li F."/>
        </authorList>
    </citation>
    <scope>NUCLEOTIDE SEQUENCE [LARGE SCALE GENOMIC DNA]</scope>
    <source>
        <strain evidence="13 14">ZY16052</strain>
    </source>
</reference>
<organism evidence="13 14">
    <name type="scientific">Suicoccus acidiformans</name>
    <dbReference type="NCBI Taxonomy" id="2036206"/>
    <lineage>
        <taxon>Bacteria</taxon>
        <taxon>Bacillati</taxon>
        <taxon>Bacillota</taxon>
        <taxon>Bacilli</taxon>
        <taxon>Lactobacillales</taxon>
        <taxon>Aerococcaceae</taxon>
        <taxon>Suicoccus</taxon>
    </lineage>
</organism>
<evidence type="ECO:0000313" key="14">
    <source>
        <dbReference type="Proteomes" id="UP000263232"/>
    </source>
</evidence>
<dbReference type="GO" id="GO:0005829">
    <property type="term" value="C:cytosol"/>
    <property type="evidence" value="ECO:0007669"/>
    <property type="project" value="TreeGrafter"/>
</dbReference>
<dbReference type="GO" id="GO:0004798">
    <property type="term" value="F:dTMP kinase activity"/>
    <property type="evidence" value="ECO:0007669"/>
    <property type="project" value="UniProtKB-UniRule"/>
</dbReference>
<dbReference type="RefSeq" id="WP_118989504.1">
    <property type="nucleotide sequence ID" value="NZ_CP023434.1"/>
</dbReference>
<dbReference type="EC" id="2.7.4.9" evidence="2 11"/>
<protein>
    <recommendedName>
        <fullName evidence="3 11">Thymidylate kinase</fullName>
        <ecNumber evidence="2 11">2.7.4.9</ecNumber>
    </recommendedName>
    <alternativeName>
        <fullName evidence="11">dTMP kinase</fullName>
    </alternativeName>
</protein>
<dbReference type="GO" id="GO:0006227">
    <property type="term" value="P:dUDP biosynthetic process"/>
    <property type="evidence" value="ECO:0007669"/>
    <property type="project" value="TreeGrafter"/>
</dbReference>
<evidence type="ECO:0000256" key="11">
    <source>
        <dbReference type="HAMAP-Rule" id="MF_00165"/>
    </source>
</evidence>
<dbReference type="CDD" id="cd01672">
    <property type="entry name" value="TMPK"/>
    <property type="match status" value="1"/>
</dbReference>
<dbReference type="GO" id="GO:0006235">
    <property type="term" value="P:dTTP biosynthetic process"/>
    <property type="evidence" value="ECO:0007669"/>
    <property type="project" value="UniProtKB-UniRule"/>
</dbReference>
<dbReference type="AlphaFoldDB" id="A0A347WHM3"/>
<comment type="catalytic activity">
    <reaction evidence="9 11">
        <text>dTMP + ATP = dTDP + ADP</text>
        <dbReference type="Rhea" id="RHEA:13517"/>
        <dbReference type="ChEBI" id="CHEBI:30616"/>
        <dbReference type="ChEBI" id="CHEBI:58369"/>
        <dbReference type="ChEBI" id="CHEBI:63528"/>
        <dbReference type="ChEBI" id="CHEBI:456216"/>
        <dbReference type="EC" id="2.7.4.9"/>
    </reaction>
</comment>
<evidence type="ECO:0000256" key="6">
    <source>
        <dbReference type="ARBA" id="ARBA00022741"/>
    </source>
</evidence>
<feature type="domain" description="Thymidylate kinase-like" evidence="12">
    <location>
        <begin position="10"/>
        <end position="198"/>
    </location>
</feature>
<evidence type="ECO:0000259" key="12">
    <source>
        <dbReference type="Pfam" id="PF02223"/>
    </source>
</evidence>
<evidence type="ECO:0000256" key="4">
    <source>
        <dbReference type="ARBA" id="ARBA00022679"/>
    </source>
</evidence>
<dbReference type="Proteomes" id="UP000263232">
    <property type="component" value="Chromosome"/>
</dbReference>
<comment type="similarity">
    <text evidence="1 11">Belongs to the thymidylate kinase family.</text>
</comment>
<dbReference type="OrthoDB" id="9774907at2"/>
<evidence type="ECO:0000256" key="2">
    <source>
        <dbReference type="ARBA" id="ARBA00012980"/>
    </source>
</evidence>
<keyword evidence="6 11" id="KW-0547">Nucleotide-binding</keyword>
<dbReference type="Gene3D" id="3.40.50.300">
    <property type="entry name" value="P-loop containing nucleotide triphosphate hydrolases"/>
    <property type="match status" value="1"/>
</dbReference>
<dbReference type="InterPro" id="IPR018095">
    <property type="entry name" value="Thymidylate_kin_CS"/>
</dbReference>
<dbReference type="PROSITE" id="PS01331">
    <property type="entry name" value="THYMIDYLATE_KINASE"/>
    <property type="match status" value="1"/>
</dbReference>
<evidence type="ECO:0000313" key="13">
    <source>
        <dbReference type="EMBL" id="AXY24580.1"/>
    </source>
</evidence>
<evidence type="ECO:0000256" key="1">
    <source>
        <dbReference type="ARBA" id="ARBA00009776"/>
    </source>
</evidence>